<dbReference type="RefSeq" id="WP_091254776.1">
    <property type="nucleotide sequence ID" value="NZ_FMCU01000039.1"/>
</dbReference>
<dbReference type="InterPro" id="IPR004838">
    <property type="entry name" value="NHTrfase_class1_PyrdxlP-BS"/>
</dbReference>
<dbReference type="InterPro" id="IPR004839">
    <property type="entry name" value="Aminotransferase_I/II_large"/>
</dbReference>
<proteinExistence type="inferred from homology"/>
<dbReference type="OrthoDB" id="9763453at2"/>
<dbReference type="EMBL" id="FMCU01000039">
    <property type="protein sequence ID" value="SCF49846.1"/>
    <property type="molecule type" value="Genomic_DNA"/>
</dbReference>
<dbReference type="EC" id="2.6.1.-" evidence="6"/>
<protein>
    <recommendedName>
        <fullName evidence="6">Aminotransferase</fullName>
        <ecNumber evidence="6">2.6.1.-</ecNumber>
    </recommendedName>
</protein>
<keyword evidence="3 6" id="KW-0032">Aminotransferase</keyword>
<dbReference type="Proteomes" id="UP000198797">
    <property type="component" value="Unassembled WGS sequence"/>
</dbReference>
<dbReference type="CDD" id="cd00609">
    <property type="entry name" value="AAT_like"/>
    <property type="match status" value="1"/>
</dbReference>
<evidence type="ECO:0000256" key="4">
    <source>
        <dbReference type="ARBA" id="ARBA00022679"/>
    </source>
</evidence>
<dbReference type="STRING" id="121616.GA0070216_1393"/>
<dbReference type="SUPFAM" id="SSF53383">
    <property type="entry name" value="PLP-dependent transferases"/>
    <property type="match status" value="1"/>
</dbReference>
<evidence type="ECO:0000256" key="1">
    <source>
        <dbReference type="ARBA" id="ARBA00001933"/>
    </source>
</evidence>
<dbReference type="PANTHER" id="PTHR46383">
    <property type="entry name" value="ASPARTATE AMINOTRANSFERASE"/>
    <property type="match status" value="1"/>
</dbReference>
<comment type="similarity">
    <text evidence="2 6">Belongs to the class-I pyridoxal-phosphate-dependent aminotransferase family.</text>
</comment>
<keyword evidence="5" id="KW-0663">Pyridoxal phosphate</keyword>
<dbReference type="InterPro" id="IPR050596">
    <property type="entry name" value="AspAT/PAT-like"/>
</dbReference>
<dbReference type="PANTHER" id="PTHR46383:SF3">
    <property type="entry name" value="ASPARTATE AMINOTRANSFERASE-RELATED"/>
    <property type="match status" value="1"/>
</dbReference>
<evidence type="ECO:0000259" key="8">
    <source>
        <dbReference type="Pfam" id="PF00155"/>
    </source>
</evidence>
<evidence type="ECO:0000256" key="2">
    <source>
        <dbReference type="ARBA" id="ARBA00007441"/>
    </source>
</evidence>
<dbReference type="PROSITE" id="PS00105">
    <property type="entry name" value="AA_TRANSFER_CLASS_1"/>
    <property type="match status" value="1"/>
</dbReference>
<dbReference type="GO" id="GO:0030170">
    <property type="term" value="F:pyridoxal phosphate binding"/>
    <property type="evidence" value="ECO:0007669"/>
    <property type="project" value="InterPro"/>
</dbReference>
<dbReference type="InterPro" id="IPR015421">
    <property type="entry name" value="PyrdxlP-dep_Trfase_major"/>
</dbReference>
<sequence length="419" mass="44481">MPSVGSYAQAVGRSGFRAISEWLQELPGPEVALHIGAPDLPSPAHVVAAVEQAVRRGTARYGPNRGEPELVEAIRAKLVRQNDVRVGTEQVLVTAGATQGVQLALSAILAPGQEVLVPDPGWPNYAMAVRSLGGVARPYALAADGSAATQLAELERAITPATHVIVVNSPGNPTGAVLSAETLHGLVDLARRRDLWVVSDECYESFQFTGPHLSPAALDDERVISCFSFSKTFAMPGMRVGYLVVPRSLSALCLRLQEMAICCVNIAAQAGALAALEGPQQALTDMRTTYLRRRAGVTRRLRDAGIPYTDPQGAFYVFARVTAPPFGHDDKGGDWDWTRELLREKRVLVAPGSTFGARGGGWVRIALTADDEALAEGIARLVAFCHADADAASLTVTTGTADERRDPVGARPRPGPAAQ</sequence>
<keyword evidence="4 6" id="KW-0808">Transferase</keyword>
<dbReference type="AlphaFoldDB" id="A0A1C5AXH1"/>
<feature type="compositionally biased region" description="Low complexity" evidence="7">
    <location>
        <begin position="409"/>
        <end position="419"/>
    </location>
</feature>
<dbReference type="GO" id="GO:0006520">
    <property type="term" value="P:amino acid metabolic process"/>
    <property type="evidence" value="ECO:0007669"/>
    <property type="project" value="InterPro"/>
</dbReference>
<comment type="cofactor">
    <cofactor evidence="1 6">
        <name>pyridoxal 5'-phosphate</name>
        <dbReference type="ChEBI" id="CHEBI:597326"/>
    </cofactor>
</comment>
<gene>
    <name evidence="9" type="ORF">GA0070216_1393</name>
</gene>
<reference evidence="10" key="1">
    <citation type="submission" date="2016-06" db="EMBL/GenBank/DDBJ databases">
        <authorList>
            <person name="Varghese N."/>
            <person name="Submissions Spin"/>
        </authorList>
    </citation>
    <scope>NUCLEOTIDE SEQUENCE [LARGE SCALE GENOMIC DNA]</scope>
    <source>
        <strain evidence="10">DSM 44100</strain>
    </source>
</reference>
<keyword evidence="10" id="KW-1185">Reference proteome</keyword>
<evidence type="ECO:0000313" key="9">
    <source>
        <dbReference type="EMBL" id="SCF49846.1"/>
    </source>
</evidence>
<dbReference type="Gene3D" id="3.40.640.10">
    <property type="entry name" value="Type I PLP-dependent aspartate aminotransferase-like (Major domain)"/>
    <property type="match status" value="1"/>
</dbReference>
<dbReference type="InterPro" id="IPR015424">
    <property type="entry name" value="PyrdxlP-dep_Trfase"/>
</dbReference>
<evidence type="ECO:0000256" key="5">
    <source>
        <dbReference type="ARBA" id="ARBA00022898"/>
    </source>
</evidence>
<feature type="region of interest" description="Disordered" evidence="7">
    <location>
        <begin position="396"/>
        <end position="419"/>
    </location>
</feature>
<evidence type="ECO:0000256" key="6">
    <source>
        <dbReference type="RuleBase" id="RU000481"/>
    </source>
</evidence>
<dbReference type="GO" id="GO:0008483">
    <property type="term" value="F:transaminase activity"/>
    <property type="evidence" value="ECO:0007669"/>
    <property type="project" value="UniProtKB-KW"/>
</dbReference>
<accession>A0A1C5AXH1</accession>
<evidence type="ECO:0000256" key="3">
    <source>
        <dbReference type="ARBA" id="ARBA00022576"/>
    </source>
</evidence>
<feature type="domain" description="Aminotransferase class I/classII large" evidence="8">
    <location>
        <begin position="32"/>
        <end position="381"/>
    </location>
</feature>
<organism evidence="9 10">
    <name type="scientific">Micromonospora matsumotoense</name>
    <dbReference type="NCBI Taxonomy" id="121616"/>
    <lineage>
        <taxon>Bacteria</taxon>
        <taxon>Bacillati</taxon>
        <taxon>Actinomycetota</taxon>
        <taxon>Actinomycetes</taxon>
        <taxon>Micromonosporales</taxon>
        <taxon>Micromonosporaceae</taxon>
        <taxon>Micromonospora</taxon>
    </lineage>
</organism>
<evidence type="ECO:0000313" key="10">
    <source>
        <dbReference type="Proteomes" id="UP000198797"/>
    </source>
</evidence>
<dbReference type="Pfam" id="PF00155">
    <property type="entry name" value="Aminotran_1_2"/>
    <property type="match status" value="1"/>
</dbReference>
<evidence type="ECO:0000256" key="7">
    <source>
        <dbReference type="SAM" id="MobiDB-lite"/>
    </source>
</evidence>
<name>A0A1C5AXH1_9ACTN</name>